<keyword evidence="1" id="KW-0812">Transmembrane</keyword>
<evidence type="ECO:0000313" key="3">
    <source>
        <dbReference type="Proteomes" id="UP000033935"/>
    </source>
</evidence>
<protein>
    <recommendedName>
        <fullName evidence="4">DUF5640 domain-containing protein</fullName>
    </recommendedName>
</protein>
<accession>A0A0G0MNY3</accession>
<organism evidence="2 3">
    <name type="scientific">Candidatus Uhrbacteria bacterium GW2011_GWF2_39_13</name>
    <dbReference type="NCBI Taxonomy" id="1618995"/>
    <lineage>
        <taxon>Bacteria</taxon>
        <taxon>Candidatus Uhriibacteriota</taxon>
    </lineage>
</organism>
<keyword evidence="1" id="KW-1133">Transmembrane helix</keyword>
<gene>
    <name evidence="2" type="ORF">UT30_C0003G0027</name>
</gene>
<reference evidence="2 3" key="1">
    <citation type="journal article" date="2015" name="Nature">
        <title>rRNA introns, odd ribosomes, and small enigmatic genomes across a large radiation of phyla.</title>
        <authorList>
            <person name="Brown C.T."/>
            <person name="Hug L.A."/>
            <person name="Thomas B.C."/>
            <person name="Sharon I."/>
            <person name="Castelle C.J."/>
            <person name="Singh A."/>
            <person name="Wilkins M.J."/>
            <person name="Williams K.H."/>
            <person name="Banfield J.F."/>
        </authorList>
    </citation>
    <scope>NUCLEOTIDE SEQUENCE [LARGE SCALE GENOMIC DNA]</scope>
</reference>
<keyword evidence="1" id="KW-0472">Membrane</keyword>
<evidence type="ECO:0008006" key="4">
    <source>
        <dbReference type="Google" id="ProtNLM"/>
    </source>
</evidence>
<evidence type="ECO:0000256" key="1">
    <source>
        <dbReference type="SAM" id="Phobius"/>
    </source>
</evidence>
<evidence type="ECO:0000313" key="2">
    <source>
        <dbReference type="EMBL" id="KKR04838.1"/>
    </source>
</evidence>
<dbReference type="Proteomes" id="UP000033935">
    <property type="component" value="Unassembled WGS sequence"/>
</dbReference>
<comment type="caution">
    <text evidence="2">The sequence shown here is derived from an EMBL/GenBank/DDBJ whole genome shotgun (WGS) entry which is preliminary data.</text>
</comment>
<dbReference type="EMBL" id="LBWG01000003">
    <property type="protein sequence ID" value="KKR04838.1"/>
    <property type="molecule type" value="Genomic_DNA"/>
</dbReference>
<name>A0A0G0MNY3_9BACT</name>
<sequence>MKRHHHILVFVVTILVVGGLFLWPKIHSEKGTITLVVEDELTGRWHAGGTSADGFEWFMEYEFSNGSYNLKTGTDYKEEGTYRITQRYLDGSIEVEKTFDNNQKTYVMVIRTTDNPDILFLEGVQLNRIK</sequence>
<proteinExistence type="predicted"/>
<dbReference type="AlphaFoldDB" id="A0A0G0MNY3"/>
<feature type="transmembrane region" description="Helical" evidence="1">
    <location>
        <begin position="7"/>
        <end position="24"/>
    </location>
</feature>